<feature type="domain" description="Gamma tubulin complex component C-terminal" evidence="7">
    <location>
        <begin position="546"/>
        <end position="809"/>
    </location>
</feature>
<dbReference type="GO" id="GO:0043015">
    <property type="term" value="F:gamma-tubulin binding"/>
    <property type="evidence" value="ECO:0007669"/>
    <property type="project" value="InterPro"/>
</dbReference>
<keyword evidence="2 5" id="KW-0963">Cytoplasm</keyword>
<evidence type="ECO:0000256" key="4">
    <source>
        <dbReference type="ARBA" id="ARBA00023212"/>
    </source>
</evidence>
<keyword evidence="3 5" id="KW-0493">Microtubule</keyword>
<feature type="domain" description="Gamma tubulin complex component protein N-terminal" evidence="9">
    <location>
        <begin position="235"/>
        <end position="542"/>
    </location>
</feature>
<comment type="subcellular location">
    <subcellularLocation>
        <location evidence="5">Cytoplasm</location>
        <location evidence="5">Cytoskeleton</location>
        <location evidence="5">Microtubule organizing center</location>
    </subcellularLocation>
</comment>
<name>A0A086SW11_HAPC1</name>
<dbReference type="InterPro" id="IPR059169">
    <property type="entry name" value="GCP5_N_ext"/>
</dbReference>
<dbReference type="GO" id="GO:0007020">
    <property type="term" value="P:microtubule nucleation"/>
    <property type="evidence" value="ECO:0007669"/>
    <property type="project" value="InterPro"/>
</dbReference>
<dbReference type="GO" id="GO:0051011">
    <property type="term" value="F:microtubule minus-end binding"/>
    <property type="evidence" value="ECO:0007669"/>
    <property type="project" value="TreeGrafter"/>
</dbReference>
<dbReference type="HOGENOM" id="CLU_010106_0_0_1"/>
<evidence type="ECO:0000313" key="10">
    <source>
        <dbReference type="EMBL" id="KFH41293.1"/>
    </source>
</evidence>
<dbReference type="PANTHER" id="PTHR19302:SF33">
    <property type="entry name" value="GAMMA-TUBULIN COMPLEX COMPONENT 5"/>
    <property type="match status" value="1"/>
</dbReference>
<comment type="similarity">
    <text evidence="1 5">Belongs to the TUBGCP family.</text>
</comment>
<dbReference type="AlphaFoldDB" id="A0A086SW11"/>
<dbReference type="InterPro" id="IPR032797">
    <property type="entry name" value="Mod21_N"/>
</dbReference>
<dbReference type="STRING" id="857340.A0A086SW11"/>
<dbReference type="GO" id="GO:0000278">
    <property type="term" value="P:mitotic cell cycle"/>
    <property type="evidence" value="ECO:0007669"/>
    <property type="project" value="TreeGrafter"/>
</dbReference>
<dbReference type="Pfam" id="PF17681">
    <property type="entry name" value="GCP_N_terminal"/>
    <property type="match status" value="1"/>
</dbReference>
<keyword evidence="11" id="KW-1185">Reference proteome</keyword>
<dbReference type="GO" id="GO:0005816">
    <property type="term" value="C:spindle pole body"/>
    <property type="evidence" value="ECO:0007669"/>
    <property type="project" value="UniProtKB-ARBA"/>
</dbReference>
<evidence type="ECO:0000256" key="2">
    <source>
        <dbReference type="ARBA" id="ARBA00022490"/>
    </source>
</evidence>
<dbReference type="CDD" id="cd22572">
    <property type="entry name" value="GCP5_NTD"/>
    <property type="match status" value="1"/>
</dbReference>
<dbReference type="GO" id="GO:0005874">
    <property type="term" value="C:microtubule"/>
    <property type="evidence" value="ECO:0007669"/>
    <property type="project" value="UniProtKB-KW"/>
</dbReference>
<dbReference type="Proteomes" id="UP000029964">
    <property type="component" value="Unassembled WGS sequence"/>
</dbReference>
<evidence type="ECO:0000313" key="11">
    <source>
        <dbReference type="Proteomes" id="UP000029964"/>
    </source>
</evidence>
<dbReference type="EMBL" id="JPKY01000136">
    <property type="protein sequence ID" value="KFH41293.1"/>
    <property type="molecule type" value="Genomic_DNA"/>
</dbReference>
<dbReference type="GO" id="GO:0031122">
    <property type="term" value="P:cytoplasmic microtubule organization"/>
    <property type="evidence" value="ECO:0007669"/>
    <property type="project" value="TreeGrafter"/>
</dbReference>
<gene>
    <name evidence="10" type="ORF">ACRE_080080</name>
</gene>
<evidence type="ECO:0000256" key="1">
    <source>
        <dbReference type="ARBA" id="ARBA00010337"/>
    </source>
</evidence>
<dbReference type="GO" id="GO:0051225">
    <property type="term" value="P:spindle assembly"/>
    <property type="evidence" value="ECO:0007669"/>
    <property type="project" value="TreeGrafter"/>
</dbReference>
<feature type="region of interest" description="Disordered" evidence="6">
    <location>
        <begin position="146"/>
        <end position="190"/>
    </location>
</feature>
<dbReference type="GO" id="GO:0051321">
    <property type="term" value="P:meiotic cell cycle"/>
    <property type="evidence" value="ECO:0007669"/>
    <property type="project" value="TreeGrafter"/>
</dbReference>
<keyword evidence="4 5" id="KW-0206">Cytoskeleton</keyword>
<evidence type="ECO:0000256" key="6">
    <source>
        <dbReference type="SAM" id="MobiDB-lite"/>
    </source>
</evidence>
<dbReference type="InterPro" id="IPR040457">
    <property type="entry name" value="GCP_C"/>
</dbReference>
<evidence type="ECO:0000256" key="3">
    <source>
        <dbReference type="ARBA" id="ARBA00022701"/>
    </source>
</evidence>
<dbReference type="InterPro" id="IPR041470">
    <property type="entry name" value="GCP_N"/>
</dbReference>
<dbReference type="Pfam" id="PF14609">
    <property type="entry name" value="GCP5-Mod21_N"/>
    <property type="match status" value="1"/>
</dbReference>
<proteinExistence type="inferred from homology"/>
<dbReference type="OrthoDB" id="66546at2759"/>
<dbReference type="Pfam" id="PF04130">
    <property type="entry name" value="GCP_C_terminal"/>
    <property type="match status" value="1"/>
</dbReference>
<feature type="compositionally biased region" description="Acidic residues" evidence="6">
    <location>
        <begin position="158"/>
        <end position="172"/>
    </location>
</feature>
<reference evidence="11" key="1">
    <citation type="journal article" date="2014" name="Genome Announc.">
        <title>Genome sequence and annotation of Acremonium chrysogenum, producer of the beta-lactam antibiotic cephalosporin C.</title>
        <authorList>
            <person name="Terfehr D."/>
            <person name="Dahlmann T.A."/>
            <person name="Specht T."/>
            <person name="Zadra I."/>
            <person name="Kuernsteiner H."/>
            <person name="Kueck U."/>
        </authorList>
    </citation>
    <scope>NUCLEOTIDE SEQUENCE [LARGE SCALE GENOMIC DNA]</scope>
    <source>
        <strain evidence="11">ATCC 11550 / CBS 779.69 / DSM 880 / IAM 14645 / JCM 23072 / IMI 49137</strain>
    </source>
</reference>
<dbReference type="InterPro" id="IPR042241">
    <property type="entry name" value="GCP_C_sf"/>
</dbReference>
<protein>
    <recommendedName>
        <fullName evidence="5">Spindle pole body component</fullName>
    </recommendedName>
</protein>
<organism evidence="10 11">
    <name type="scientific">Hapsidospora chrysogenum (strain ATCC 11550 / CBS 779.69 / DSM 880 / IAM 14645 / JCM 23072 / IMI 49137)</name>
    <name type="common">Acremonium chrysogenum</name>
    <dbReference type="NCBI Taxonomy" id="857340"/>
    <lineage>
        <taxon>Eukaryota</taxon>
        <taxon>Fungi</taxon>
        <taxon>Dikarya</taxon>
        <taxon>Ascomycota</taxon>
        <taxon>Pezizomycotina</taxon>
        <taxon>Sordariomycetes</taxon>
        <taxon>Hypocreomycetidae</taxon>
        <taxon>Hypocreales</taxon>
        <taxon>Bionectriaceae</taxon>
        <taxon>Hapsidospora</taxon>
    </lineage>
</organism>
<feature type="domain" description="Gamma-Tubulin ring complex non-core subunit mod21 N-terminal" evidence="8">
    <location>
        <begin position="67"/>
        <end position="159"/>
    </location>
</feature>
<dbReference type="Gene3D" id="1.20.120.1900">
    <property type="entry name" value="Gamma-tubulin complex, C-terminal domain"/>
    <property type="match status" value="1"/>
</dbReference>
<comment type="caution">
    <text evidence="10">The sequence shown here is derived from an EMBL/GenBank/DDBJ whole genome shotgun (WGS) entry which is preliminary data.</text>
</comment>
<evidence type="ECO:0000259" key="9">
    <source>
        <dbReference type="Pfam" id="PF17681"/>
    </source>
</evidence>
<sequence length="840" mass="94907">MAFAAQLAALTEDLVQSVTQSSPENQSARFKRLRDDALRNLKSHSFLRTNQFEVANSLNGLEERFRVNHRDGLADALRQRLDALDAAPSKWHPEILSLLLELSDQPTFKSRLADLEALRPSGQLTAESLRWETIAREDGWADDPALWKTNRYDRGDSSDDELSLEDSTDESEPTSVSDSDDGVPGGRTAENLIIKPDDVELFNSIRAAQEWRVAKPSTDPGGHARKIPVSELQIVREVLFMLQGLDTTIFDSRCTPLPAFQTSHLVWDTHRAVINTFSESGRQLRILRIFVQSPRDTSNLQAFQDIVAKRLLDFDRNLSAVHARLASPSDEAVVATLISLKSELAPWLEPLYALSNILVRIDQEPDPGAFRYLELLFDEATMMQLSGKTETYRFLARIFVECFNVYLRPVRLWMDEGRLLPGDKIFFVYETAREITLSETWRRRFKLRVTQDGRLHAPSFLHPAVGKIINAGKNLVVLARLGQSANLSRTSTVEPPLDYDAICPPGLDLAPFPDLFASAFDRWIQSKYRATSTTLKDVLMGKCGLSTALTALEHLYFMSDGHAASTFCEELFDRMDSLKPRWHDRYALTASGQGAFGHLVDAERLSVSVDEDAQGVSVVEARDLIRSALPRIRITYRLPWSAQMVLSPGCNEHYQSVFSLLLQFKRATHILHKSKILHNYWTDHENWGERALYYSCRNKLLWFCTTIQTYLSSLVLTPNVLRLRRALDEAQDVDGITDVHDKFVKQVVGEACLGSRLTPIRECMLDVLDLAIKLERRKDEEDGYVDVLKGVEADFEKHLRFICGGLRSVVRASSDVQAAKWDTLAEMLQTGASSGMNMMT</sequence>
<accession>A0A086SW11</accession>
<dbReference type="GO" id="GO:0000922">
    <property type="term" value="C:spindle pole"/>
    <property type="evidence" value="ECO:0007669"/>
    <property type="project" value="InterPro"/>
</dbReference>
<dbReference type="PANTHER" id="PTHR19302">
    <property type="entry name" value="GAMMA TUBULIN COMPLEX PROTEIN"/>
    <property type="match status" value="1"/>
</dbReference>
<evidence type="ECO:0000259" key="7">
    <source>
        <dbReference type="Pfam" id="PF04130"/>
    </source>
</evidence>
<dbReference type="InterPro" id="IPR007259">
    <property type="entry name" value="GCP"/>
</dbReference>
<evidence type="ECO:0000259" key="8">
    <source>
        <dbReference type="Pfam" id="PF14609"/>
    </source>
</evidence>
<evidence type="ECO:0000256" key="5">
    <source>
        <dbReference type="RuleBase" id="RU363050"/>
    </source>
</evidence>
<dbReference type="GO" id="GO:0000930">
    <property type="term" value="C:gamma-tubulin complex"/>
    <property type="evidence" value="ECO:0007669"/>
    <property type="project" value="UniProtKB-ARBA"/>
</dbReference>